<gene>
    <name evidence="11" type="ORF">CKAN_01244900</name>
</gene>
<protein>
    <submittedName>
        <fullName evidence="11">RNA-binding protein chloroplast</fullName>
    </submittedName>
</protein>
<feature type="region of interest" description="Disordered" evidence="9">
    <location>
        <begin position="83"/>
        <end position="138"/>
    </location>
</feature>
<keyword evidence="12" id="KW-1185">Reference proteome</keyword>
<evidence type="ECO:0000313" key="12">
    <source>
        <dbReference type="Proteomes" id="UP000283530"/>
    </source>
</evidence>
<keyword evidence="3" id="KW-0934">Plastid</keyword>
<evidence type="ECO:0000256" key="9">
    <source>
        <dbReference type="SAM" id="MobiDB-lite"/>
    </source>
</evidence>
<dbReference type="OrthoDB" id="439808at2759"/>
<organism evidence="11 12">
    <name type="scientific">Cinnamomum micranthum f. kanehirae</name>
    <dbReference type="NCBI Taxonomy" id="337451"/>
    <lineage>
        <taxon>Eukaryota</taxon>
        <taxon>Viridiplantae</taxon>
        <taxon>Streptophyta</taxon>
        <taxon>Embryophyta</taxon>
        <taxon>Tracheophyta</taxon>
        <taxon>Spermatophyta</taxon>
        <taxon>Magnoliopsida</taxon>
        <taxon>Magnoliidae</taxon>
        <taxon>Laurales</taxon>
        <taxon>Lauraceae</taxon>
        <taxon>Cinnamomum</taxon>
    </lineage>
</organism>
<evidence type="ECO:0000256" key="3">
    <source>
        <dbReference type="ARBA" id="ARBA00022640"/>
    </source>
</evidence>
<keyword evidence="6 8" id="KW-0694">RNA-binding</keyword>
<dbReference type="Pfam" id="PF00076">
    <property type="entry name" value="RRM_1"/>
    <property type="match status" value="2"/>
</dbReference>
<dbReference type="InterPro" id="IPR050502">
    <property type="entry name" value="Euk_RNA-bind_prot"/>
</dbReference>
<sequence>MSATSAAAFKLSSMANTTISPLSTLFSPKNPFLSIPSKAKLLHLSYSTSSVPSWVSLKSKLSSSGGSFIALVARTSDWARQDEENEVGQAGFDWEGEGTEAQVSDWEGEVEEDGEVPGESGAEEEEESGEVGFADQEDSYSAPPEELKVFVGNLPFDLESADLADLFNKAGVVESAEVIYNRETDQSRGFGFVSMSTVEEVAKAIEMFDRYDINGRTLTVNKAAPRGSRAVRPPRDFEPAFRVYVGNIPWQVDNLRLEQLFSEYGKVEEARIVFDRETGRSRGFGFVTMSSQIEMEDAIAALDGSNLDGRAIKVSMAQERPRRGPF</sequence>
<evidence type="ECO:0000256" key="2">
    <source>
        <dbReference type="ARBA" id="ARBA00022528"/>
    </source>
</evidence>
<dbReference type="FunFam" id="3.30.70.330:FF:000268">
    <property type="entry name" value="31 kDa ribonucleoprotein, chloroplastic"/>
    <property type="match status" value="1"/>
</dbReference>
<dbReference type="SUPFAM" id="SSF54928">
    <property type="entry name" value="RNA-binding domain, RBD"/>
    <property type="match status" value="2"/>
</dbReference>
<dbReference type="AlphaFoldDB" id="A0A3S3QFA8"/>
<dbReference type="InterPro" id="IPR035979">
    <property type="entry name" value="RBD_domain_sf"/>
</dbReference>
<proteinExistence type="predicted"/>
<evidence type="ECO:0000313" key="11">
    <source>
        <dbReference type="EMBL" id="RWR83688.1"/>
    </source>
</evidence>
<dbReference type="InterPro" id="IPR000504">
    <property type="entry name" value="RRM_dom"/>
</dbReference>
<dbReference type="STRING" id="337451.A0A3S3QFA8"/>
<evidence type="ECO:0000256" key="5">
    <source>
        <dbReference type="ARBA" id="ARBA00022737"/>
    </source>
</evidence>
<dbReference type="EMBL" id="QPKB01000004">
    <property type="protein sequence ID" value="RWR83688.1"/>
    <property type="molecule type" value="Genomic_DNA"/>
</dbReference>
<keyword evidence="2" id="KW-0150">Chloroplast</keyword>
<keyword evidence="7" id="KW-0687">Ribonucleoprotein</keyword>
<feature type="compositionally biased region" description="Acidic residues" evidence="9">
    <location>
        <begin position="106"/>
        <end position="129"/>
    </location>
</feature>
<dbReference type="InterPro" id="IPR012677">
    <property type="entry name" value="Nucleotide-bd_a/b_plait_sf"/>
</dbReference>
<evidence type="ECO:0000259" key="10">
    <source>
        <dbReference type="PROSITE" id="PS50102"/>
    </source>
</evidence>
<dbReference type="Proteomes" id="UP000283530">
    <property type="component" value="Unassembled WGS sequence"/>
</dbReference>
<dbReference type="Gene3D" id="3.30.70.330">
    <property type="match status" value="2"/>
</dbReference>
<dbReference type="CDD" id="cd21608">
    <property type="entry name" value="RRM2_NsCP33_like"/>
    <property type="match status" value="1"/>
</dbReference>
<dbReference type="GO" id="GO:0006397">
    <property type="term" value="P:mRNA processing"/>
    <property type="evidence" value="ECO:0007669"/>
    <property type="project" value="UniProtKB-KW"/>
</dbReference>
<dbReference type="GO" id="GO:1990904">
    <property type="term" value="C:ribonucleoprotein complex"/>
    <property type="evidence" value="ECO:0007669"/>
    <property type="project" value="UniProtKB-KW"/>
</dbReference>
<dbReference type="PANTHER" id="PTHR48025:SF3">
    <property type="entry name" value="31 KDA RIBONUCLEOPROTEIN, CHLOROPLASTIC-RELATED"/>
    <property type="match status" value="1"/>
</dbReference>
<feature type="domain" description="RRM" evidence="10">
    <location>
        <begin position="241"/>
        <end position="319"/>
    </location>
</feature>
<comment type="subcellular location">
    <subcellularLocation>
        <location evidence="1">Plastid</location>
        <location evidence="1">Chloroplast</location>
    </subcellularLocation>
</comment>
<dbReference type="InterPro" id="IPR048289">
    <property type="entry name" value="RRM2_NsCP33-like"/>
</dbReference>
<keyword evidence="4" id="KW-0507">mRNA processing</keyword>
<dbReference type="GO" id="GO:0009535">
    <property type="term" value="C:chloroplast thylakoid membrane"/>
    <property type="evidence" value="ECO:0007669"/>
    <property type="project" value="TreeGrafter"/>
</dbReference>
<evidence type="ECO:0000256" key="6">
    <source>
        <dbReference type="ARBA" id="ARBA00022884"/>
    </source>
</evidence>
<dbReference type="GO" id="GO:0008266">
    <property type="term" value="F:poly(U) RNA binding"/>
    <property type="evidence" value="ECO:0007669"/>
    <property type="project" value="UniProtKB-ARBA"/>
</dbReference>
<accession>A0A3S3QFA8</accession>
<reference evidence="11 12" key="1">
    <citation type="journal article" date="2019" name="Nat. Plants">
        <title>Stout camphor tree genome fills gaps in understanding of flowering plant genome evolution.</title>
        <authorList>
            <person name="Chaw S.M."/>
            <person name="Liu Y.C."/>
            <person name="Wu Y.W."/>
            <person name="Wang H.Y."/>
            <person name="Lin C.I."/>
            <person name="Wu C.S."/>
            <person name="Ke H.M."/>
            <person name="Chang L.Y."/>
            <person name="Hsu C.Y."/>
            <person name="Yang H.T."/>
            <person name="Sudianto E."/>
            <person name="Hsu M.H."/>
            <person name="Wu K.P."/>
            <person name="Wang L.N."/>
            <person name="Leebens-Mack J.H."/>
            <person name="Tsai I.J."/>
        </authorList>
    </citation>
    <scope>NUCLEOTIDE SEQUENCE [LARGE SCALE GENOMIC DNA]</scope>
    <source>
        <strain evidence="12">cv. Chaw 1501</strain>
        <tissue evidence="11">Young leaves</tissue>
    </source>
</reference>
<comment type="caution">
    <text evidence="11">The sequence shown here is derived from an EMBL/GenBank/DDBJ whole genome shotgun (WGS) entry which is preliminary data.</text>
</comment>
<evidence type="ECO:0000256" key="4">
    <source>
        <dbReference type="ARBA" id="ARBA00022664"/>
    </source>
</evidence>
<dbReference type="SMART" id="SM00360">
    <property type="entry name" value="RRM"/>
    <property type="match status" value="2"/>
</dbReference>
<feature type="domain" description="RRM" evidence="10">
    <location>
        <begin position="147"/>
        <end position="225"/>
    </location>
</feature>
<evidence type="ECO:0000256" key="1">
    <source>
        <dbReference type="ARBA" id="ARBA00004229"/>
    </source>
</evidence>
<keyword evidence="5" id="KW-0677">Repeat</keyword>
<evidence type="ECO:0000256" key="7">
    <source>
        <dbReference type="ARBA" id="ARBA00023274"/>
    </source>
</evidence>
<dbReference type="GO" id="GO:0003729">
    <property type="term" value="F:mRNA binding"/>
    <property type="evidence" value="ECO:0007669"/>
    <property type="project" value="TreeGrafter"/>
</dbReference>
<dbReference type="GO" id="GO:0045087">
    <property type="term" value="P:innate immune response"/>
    <property type="evidence" value="ECO:0007669"/>
    <property type="project" value="UniProtKB-ARBA"/>
</dbReference>
<dbReference type="GO" id="GO:1901259">
    <property type="term" value="P:chloroplast rRNA processing"/>
    <property type="evidence" value="ECO:0007669"/>
    <property type="project" value="TreeGrafter"/>
</dbReference>
<name>A0A3S3QFA8_9MAGN</name>
<dbReference type="PANTHER" id="PTHR48025">
    <property type="entry name" value="OS02G0815200 PROTEIN"/>
    <property type="match status" value="1"/>
</dbReference>
<dbReference type="PROSITE" id="PS50102">
    <property type="entry name" value="RRM"/>
    <property type="match status" value="2"/>
</dbReference>
<evidence type="ECO:0000256" key="8">
    <source>
        <dbReference type="PROSITE-ProRule" id="PRU00176"/>
    </source>
</evidence>